<evidence type="ECO:0000313" key="5">
    <source>
        <dbReference type="Proteomes" id="UP000076632"/>
    </source>
</evidence>
<feature type="region of interest" description="Disordered" evidence="1">
    <location>
        <begin position="894"/>
        <end position="918"/>
    </location>
</feature>
<dbReference type="OrthoDB" id="6021743at2759"/>
<evidence type="ECO:0000259" key="2">
    <source>
        <dbReference type="Pfam" id="PF12657"/>
    </source>
</evidence>
<gene>
    <name evidence="4" type="ORF">L228DRAFT_258517</name>
</gene>
<accession>A0A165IKS2</accession>
<dbReference type="STRING" id="1328760.A0A165IKS2"/>
<feature type="domain" description="Transcription factor IIIC 90kDa subunit N-terminal" evidence="2">
    <location>
        <begin position="19"/>
        <end position="534"/>
    </location>
</feature>
<dbReference type="InterPro" id="IPR024761">
    <property type="entry name" value="TFIIIC_delta_N"/>
</dbReference>
<dbReference type="Proteomes" id="UP000076632">
    <property type="component" value="Unassembled WGS sequence"/>
</dbReference>
<dbReference type="GO" id="GO:0000127">
    <property type="term" value="C:transcription factor TFIIIC complex"/>
    <property type="evidence" value="ECO:0007669"/>
    <property type="project" value="InterPro"/>
</dbReference>
<dbReference type="InParanoid" id="A0A165IKS2"/>
<evidence type="ECO:0008006" key="6">
    <source>
        <dbReference type="Google" id="ProtNLM"/>
    </source>
</evidence>
<dbReference type="EMBL" id="KV407455">
    <property type="protein sequence ID" value="KZF25041.1"/>
    <property type="molecule type" value="Genomic_DNA"/>
</dbReference>
<feature type="region of interest" description="Disordered" evidence="1">
    <location>
        <begin position="43"/>
        <end position="70"/>
    </location>
</feature>
<dbReference type="InterPro" id="IPR024764">
    <property type="entry name" value="TFIIIC_Znf"/>
</dbReference>
<dbReference type="Pfam" id="PF12657">
    <property type="entry name" value="TFIIIC_delta"/>
    <property type="match status" value="1"/>
</dbReference>
<dbReference type="PANTHER" id="PTHR15496">
    <property type="entry name" value="GENERAL TRANSCRIPTION FACTOR 3C POLYPEPTIDE 4 FAMILY"/>
    <property type="match status" value="1"/>
</dbReference>
<dbReference type="PANTHER" id="PTHR15496:SF2">
    <property type="entry name" value="GENERAL TRANSCRIPTION FACTOR 3C POLYPEPTIDE 4"/>
    <property type="match status" value="1"/>
</dbReference>
<feature type="domain" description="Transcription factor IIIC putative zinc-finger" evidence="3">
    <location>
        <begin position="808"/>
        <end position="942"/>
    </location>
</feature>
<organism evidence="4 5">
    <name type="scientific">Xylona heveae (strain CBS 132557 / TC161)</name>
    <dbReference type="NCBI Taxonomy" id="1328760"/>
    <lineage>
        <taxon>Eukaryota</taxon>
        <taxon>Fungi</taxon>
        <taxon>Dikarya</taxon>
        <taxon>Ascomycota</taxon>
        <taxon>Pezizomycotina</taxon>
        <taxon>Xylonomycetes</taxon>
        <taxon>Xylonales</taxon>
        <taxon>Xylonaceae</taxon>
        <taxon>Xylona</taxon>
    </lineage>
</organism>
<dbReference type="OMA" id="LPREICW"/>
<dbReference type="Pfam" id="PF12660">
    <property type="entry name" value="zf-TFIIIC"/>
    <property type="match status" value="1"/>
</dbReference>
<dbReference type="AlphaFoldDB" id="A0A165IKS2"/>
<dbReference type="RefSeq" id="XP_018190596.1">
    <property type="nucleotide sequence ID" value="XM_018334091.1"/>
</dbReference>
<dbReference type="GeneID" id="28899228"/>
<evidence type="ECO:0000313" key="4">
    <source>
        <dbReference type="EMBL" id="KZF25041.1"/>
    </source>
</evidence>
<evidence type="ECO:0000256" key="1">
    <source>
        <dbReference type="SAM" id="MobiDB-lite"/>
    </source>
</evidence>
<name>A0A165IKS2_XYLHT</name>
<sequence length="944" mass="104126">MLLNIHLPFTPTDVDSVDWSKDGELAIAAGEYIQLLLPRYGSGTIGQTRPDPSRRETATTRPHETREGSDAQWDSLIFRANLFSEDEIPARAPAPFKVFSIGEEQGIGAVSTLKWSSPGIGLHRRPVLAVLTTNHLLSIWDGAARSRKAEHFNRVMILNDAVLGHFDQGQNGHDVPRELHNLNKLRRRIMSFAWSKPCFLKKNGEINALGATWGTSLFAVANDNNEMVILRIIPPSSRCTGGQWSTEALGDVRAQTLKEEESEFSLLKAAMISRSIISQIAWSPWVISLKTEDAILAYICGNTLRLRKVSVTSQDGQNNRMDLKINSSEFCFQPNQAWVTENSGPLAWYDKVHDGYLYLVASFGHLLSIISIPADMTGLGYNTHEGPENELLIEDIPGVSVFTYHILKYSHLELSGQKTLQPCWDEITATGDLIISFSTFLGHAESIRHVTSRKSNEQIETSVQPLPKSPWQRRIADCRAKFDTRHDLGGLSVVKVWGLSSSPGEDSIATLLSTHPGDMVEYEIASLEKSTAVFGSWEEVLQQSFLQVITPKISSLNCIEYSAEAFALQASRHLELYGAESVEPQSSFIHNVNEVKQYLDELSRTAAQSEPAVTIIPSHSSSPLMTQGAIANKLLYTRAITAQRYSNLLNMVASWIRERFQTQSASLGSIATNTSTLDDAQSQAILSELISTILIISRDDASGLHVDRLSSKLLYAASCAGLYSCRYTTPQLIQLCKDAFQWLSATHGVSLDHEISQCSHLQEIGGQTGSRFSATQNTERLDPGLGEGSVRFKGRTIDVALFDQSPGARSIFETCDMCGKGIPWEDPHYGRCEGGHIFVRCALTLLTIQAPGISKSCSICQTRYLRDDYLTRAASQSDQAFTHTVVIDPQLARPADQADNSEQAQSAQRGPEGVQGQREDVPSLITVLHSTCDICIYCGGKFMD</sequence>
<feature type="compositionally biased region" description="Polar residues" evidence="1">
    <location>
        <begin position="898"/>
        <end position="908"/>
    </location>
</feature>
<dbReference type="InterPro" id="IPR044230">
    <property type="entry name" value="GTF3C4"/>
</dbReference>
<evidence type="ECO:0000259" key="3">
    <source>
        <dbReference type="Pfam" id="PF12660"/>
    </source>
</evidence>
<keyword evidence="5" id="KW-1185">Reference proteome</keyword>
<dbReference type="GO" id="GO:0004402">
    <property type="term" value="F:histone acetyltransferase activity"/>
    <property type="evidence" value="ECO:0007669"/>
    <property type="project" value="InterPro"/>
</dbReference>
<proteinExistence type="predicted"/>
<dbReference type="GO" id="GO:0006384">
    <property type="term" value="P:transcription initiation at RNA polymerase III promoter"/>
    <property type="evidence" value="ECO:0007669"/>
    <property type="project" value="InterPro"/>
</dbReference>
<protein>
    <recommendedName>
        <fullName evidence="6">Transcription factor IIIC 90kDa subunit N-terminal domain-containing protein</fullName>
    </recommendedName>
</protein>
<reference evidence="4 5" key="1">
    <citation type="journal article" date="2016" name="Fungal Biol.">
        <title>The genome of Xylona heveae provides a window into fungal endophytism.</title>
        <authorList>
            <person name="Gazis R."/>
            <person name="Kuo A."/>
            <person name="Riley R."/>
            <person name="LaButti K."/>
            <person name="Lipzen A."/>
            <person name="Lin J."/>
            <person name="Amirebrahimi M."/>
            <person name="Hesse C.N."/>
            <person name="Spatafora J.W."/>
            <person name="Henrissat B."/>
            <person name="Hainaut M."/>
            <person name="Grigoriev I.V."/>
            <person name="Hibbett D.S."/>
        </authorList>
    </citation>
    <scope>NUCLEOTIDE SEQUENCE [LARGE SCALE GENOMIC DNA]</scope>
    <source>
        <strain evidence="4 5">TC161</strain>
    </source>
</reference>
<feature type="compositionally biased region" description="Basic and acidic residues" evidence="1">
    <location>
        <begin position="51"/>
        <end position="69"/>
    </location>
</feature>